<dbReference type="PANTHER" id="PTHR41694">
    <property type="entry name" value="ENDOGENOUS RETROVIRUS GROUP K MEMBER POL PROTEIN"/>
    <property type="match status" value="1"/>
</dbReference>
<keyword evidence="6" id="KW-0695">RNA-directed DNA polymerase</keyword>
<proteinExistence type="predicted"/>
<evidence type="ECO:0000256" key="3">
    <source>
        <dbReference type="ARBA" id="ARBA00022722"/>
    </source>
</evidence>
<dbReference type="InterPro" id="IPR010661">
    <property type="entry name" value="RVT_thumb"/>
</dbReference>
<keyword evidence="9" id="KW-1185">Reference proteome</keyword>
<dbReference type="AlphaFoldDB" id="A0A850VYY4"/>
<evidence type="ECO:0000256" key="2">
    <source>
        <dbReference type="ARBA" id="ARBA00022695"/>
    </source>
</evidence>
<keyword evidence="5" id="KW-0378">Hydrolase</keyword>
<dbReference type="InterPro" id="IPR043128">
    <property type="entry name" value="Rev_trsase/Diguanyl_cyclase"/>
</dbReference>
<dbReference type="GO" id="GO:0003964">
    <property type="term" value="F:RNA-directed DNA polymerase activity"/>
    <property type="evidence" value="ECO:0007669"/>
    <property type="project" value="UniProtKB-KW"/>
</dbReference>
<sequence>PWKYLGWKITETAIQPQTLRIASDVHTLNDLQRLLGTINRIRPLLGITTQDLAPLF</sequence>
<evidence type="ECO:0000256" key="4">
    <source>
        <dbReference type="ARBA" id="ARBA00022759"/>
    </source>
</evidence>
<dbReference type="Gene3D" id="3.30.70.270">
    <property type="match status" value="1"/>
</dbReference>
<keyword evidence="2" id="KW-0548">Nucleotidyltransferase</keyword>
<dbReference type="OrthoDB" id="6773263at2759"/>
<dbReference type="GO" id="GO:0016787">
    <property type="term" value="F:hydrolase activity"/>
    <property type="evidence" value="ECO:0007669"/>
    <property type="project" value="UniProtKB-KW"/>
</dbReference>
<dbReference type="EMBL" id="WAAD01016217">
    <property type="protein sequence ID" value="NWH47530.1"/>
    <property type="molecule type" value="Genomic_DNA"/>
</dbReference>
<dbReference type="Pfam" id="PF06817">
    <property type="entry name" value="RVT_thumb"/>
    <property type="match status" value="1"/>
</dbReference>
<name>A0A850VYY4_FREMA</name>
<evidence type="ECO:0000256" key="5">
    <source>
        <dbReference type="ARBA" id="ARBA00022801"/>
    </source>
</evidence>
<feature type="non-terminal residue" evidence="8">
    <location>
        <position position="56"/>
    </location>
</feature>
<protein>
    <submittedName>
        <fullName evidence="8">POK18 protein</fullName>
    </submittedName>
</protein>
<keyword evidence="4" id="KW-0255">Endonuclease</keyword>
<keyword evidence="3" id="KW-0540">Nuclease</keyword>
<dbReference type="GO" id="GO:0035613">
    <property type="term" value="F:RNA stem-loop binding"/>
    <property type="evidence" value="ECO:0007669"/>
    <property type="project" value="TreeGrafter"/>
</dbReference>
<evidence type="ECO:0000313" key="8">
    <source>
        <dbReference type="EMBL" id="NWH47530.1"/>
    </source>
</evidence>
<accession>A0A850VYY4</accession>
<keyword evidence="1" id="KW-0808">Transferase</keyword>
<evidence type="ECO:0000259" key="7">
    <source>
        <dbReference type="Pfam" id="PF06817"/>
    </source>
</evidence>
<dbReference type="PANTHER" id="PTHR41694:SF3">
    <property type="entry name" value="RNA-DIRECTED DNA POLYMERASE-RELATED"/>
    <property type="match status" value="1"/>
</dbReference>
<dbReference type="Proteomes" id="UP000632118">
    <property type="component" value="Unassembled WGS sequence"/>
</dbReference>
<comment type="caution">
    <text evidence="8">The sequence shown here is derived from an EMBL/GenBank/DDBJ whole genome shotgun (WGS) entry which is preliminary data.</text>
</comment>
<feature type="domain" description="Reverse transcriptase thumb" evidence="7">
    <location>
        <begin position="17"/>
        <end position="56"/>
    </location>
</feature>
<dbReference type="InterPro" id="IPR043502">
    <property type="entry name" value="DNA/RNA_pol_sf"/>
</dbReference>
<gene>
    <name evidence="8" type="primary">Ervk18_1</name>
    <name evidence="8" type="ORF">FREMAG_R14401</name>
</gene>
<evidence type="ECO:0000313" key="9">
    <source>
        <dbReference type="Proteomes" id="UP000632118"/>
    </source>
</evidence>
<evidence type="ECO:0000256" key="1">
    <source>
        <dbReference type="ARBA" id="ARBA00022679"/>
    </source>
</evidence>
<evidence type="ECO:0000256" key="6">
    <source>
        <dbReference type="ARBA" id="ARBA00022918"/>
    </source>
</evidence>
<feature type="non-terminal residue" evidence="8">
    <location>
        <position position="1"/>
    </location>
</feature>
<dbReference type="GO" id="GO:0004519">
    <property type="term" value="F:endonuclease activity"/>
    <property type="evidence" value="ECO:0007669"/>
    <property type="project" value="UniProtKB-KW"/>
</dbReference>
<organism evidence="8 9">
    <name type="scientific">Fregata magnificens</name>
    <name type="common">Magnificent frigatebird</name>
    <dbReference type="NCBI Taxonomy" id="37042"/>
    <lineage>
        <taxon>Eukaryota</taxon>
        <taxon>Metazoa</taxon>
        <taxon>Chordata</taxon>
        <taxon>Craniata</taxon>
        <taxon>Vertebrata</taxon>
        <taxon>Euteleostomi</taxon>
        <taxon>Archelosauria</taxon>
        <taxon>Archosauria</taxon>
        <taxon>Dinosauria</taxon>
        <taxon>Saurischia</taxon>
        <taxon>Theropoda</taxon>
        <taxon>Coelurosauria</taxon>
        <taxon>Aves</taxon>
        <taxon>Neognathae</taxon>
        <taxon>Neoaves</taxon>
        <taxon>Aequornithes</taxon>
        <taxon>Suliformes</taxon>
        <taxon>Fregatidae</taxon>
        <taxon>Fregata</taxon>
    </lineage>
</organism>
<dbReference type="SUPFAM" id="SSF56672">
    <property type="entry name" value="DNA/RNA polymerases"/>
    <property type="match status" value="1"/>
</dbReference>
<reference evidence="8" key="1">
    <citation type="submission" date="2019-09" db="EMBL/GenBank/DDBJ databases">
        <title>Bird 10,000 Genomes (B10K) Project - Family phase.</title>
        <authorList>
            <person name="Zhang G."/>
        </authorList>
    </citation>
    <scope>NUCLEOTIDE SEQUENCE</scope>
    <source>
        <strain evidence="8">B10K-DU-002-48</strain>
        <tissue evidence="8">Muscle</tissue>
    </source>
</reference>